<comment type="similarity">
    <text evidence="2">Belongs to the ATPase inhibitor family.</text>
</comment>
<feature type="compositionally biased region" description="Basic and acidic residues" evidence="4">
    <location>
        <begin position="79"/>
        <end position="91"/>
    </location>
</feature>
<evidence type="ECO:0000256" key="2">
    <source>
        <dbReference type="ARBA" id="ARBA00010901"/>
    </source>
</evidence>
<dbReference type="Proteomes" id="UP000663829">
    <property type="component" value="Unassembled WGS sequence"/>
</dbReference>
<dbReference type="Proteomes" id="UP000677228">
    <property type="component" value="Unassembled WGS sequence"/>
</dbReference>
<reference evidence="6" key="1">
    <citation type="submission" date="2021-02" db="EMBL/GenBank/DDBJ databases">
        <authorList>
            <person name="Nowell W R."/>
        </authorList>
    </citation>
    <scope>NUCLEOTIDE SEQUENCE</scope>
</reference>
<evidence type="ECO:0008006" key="10">
    <source>
        <dbReference type="Google" id="ProtNLM"/>
    </source>
</evidence>
<dbReference type="EMBL" id="CAJOBA010039031">
    <property type="protein sequence ID" value="CAF4070875.1"/>
    <property type="molecule type" value="Genomic_DNA"/>
</dbReference>
<dbReference type="EMBL" id="CAJNOK010017474">
    <property type="protein sequence ID" value="CAF1264578.1"/>
    <property type="molecule type" value="Genomic_DNA"/>
</dbReference>
<dbReference type="Gene3D" id="1.20.5.500">
    <property type="entry name" value="Single helix bin"/>
    <property type="match status" value="1"/>
</dbReference>
<sequence>MLRSITPANRTLFKCALRSVLAIPRAEASGNTPEDGSVRAGGGSFAAREQAMEAQWARKEDARQVEAYKLHLKKVREHKEALKRTVESLERDEQETEDLIKQSNTDGQDGDKRSSNQWNKNEQEKGRQYQSSDKNKRKH</sequence>
<dbReference type="EMBL" id="CAJOBC010084883">
    <property type="protein sequence ID" value="CAF4323726.1"/>
    <property type="molecule type" value="Genomic_DNA"/>
</dbReference>
<protein>
    <recommendedName>
        <fullName evidence="10">Mitochondrial ATPase inhibitor</fullName>
    </recommendedName>
</protein>
<evidence type="ECO:0000313" key="8">
    <source>
        <dbReference type="EMBL" id="CAF4323726.1"/>
    </source>
</evidence>
<proteinExistence type="inferred from homology"/>
<dbReference type="SUPFAM" id="SSF64602">
    <property type="entry name" value="F1 ATPase inhibitor, IF1, C-terminal domain"/>
    <property type="match status" value="1"/>
</dbReference>
<evidence type="ECO:0000256" key="1">
    <source>
        <dbReference type="ARBA" id="ARBA00004173"/>
    </source>
</evidence>
<gene>
    <name evidence="6" type="ORF">GPM918_LOCUS34706</name>
    <name evidence="5" type="ORF">OVA965_LOCUS26889</name>
    <name evidence="8" type="ORF">SRO942_LOCUS35411</name>
    <name evidence="7" type="ORF">TMI583_LOCUS27631</name>
</gene>
<evidence type="ECO:0000313" key="7">
    <source>
        <dbReference type="EMBL" id="CAF4070875.1"/>
    </source>
</evidence>
<accession>A0A815PKL3</accession>
<evidence type="ECO:0000256" key="4">
    <source>
        <dbReference type="SAM" id="MobiDB-lite"/>
    </source>
</evidence>
<dbReference type="GO" id="GO:0042030">
    <property type="term" value="F:ATPase inhibitor activity"/>
    <property type="evidence" value="ECO:0007669"/>
    <property type="project" value="InterPro"/>
</dbReference>
<dbReference type="GO" id="GO:0005739">
    <property type="term" value="C:mitochondrion"/>
    <property type="evidence" value="ECO:0007669"/>
    <property type="project" value="UniProtKB-SubCell"/>
</dbReference>
<dbReference type="InterPro" id="IPR007648">
    <property type="entry name" value="ATPase_inhibitor_mt"/>
</dbReference>
<evidence type="ECO:0000256" key="3">
    <source>
        <dbReference type="ARBA" id="ARBA00023128"/>
    </source>
</evidence>
<dbReference type="EMBL" id="CAJNOQ010019436">
    <property type="protein sequence ID" value="CAF1450178.1"/>
    <property type="molecule type" value="Genomic_DNA"/>
</dbReference>
<comment type="subcellular location">
    <subcellularLocation>
        <location evidence="1">Mitochondrion</location>
    </subcellularLocation>
</comment>
<dbReference type="Pfam" id="PF04568">
    <property type="entry name" value="IATP"/>
    <property type="match status" value="1"/>
</dbReference>
<evidence type="ECO:0000313" key="9">
    <source>
        <dbReference type="Proteomes" id="UP000663829"/>
    </source>
</evidence>
<keyword evidence="9" id="KW-1185">Reference proteome</keyword>
<evidence type="ECO:0000313" key="5">
    <source>
        <dbReference type="EMBL" id="CAF1264578.1"/>
    </source>
</evidence>
<dbReference type="AlphaFoldDB" id="A0A815PKL3"/>
<dbReference type="Proteomes" id="UP000682733">
    <property type="component" value="Unassembled WGS sequence"/>
</dbReference>
<dbReference type="Proteomes" id="UP000681722">
    <property type="component" value="Unassembled WGS sequence"/>
</dbReference>
<name>A0A815PKL3_9BILA</name>
<feature type="region of interest" description="Disordered" evidence="4">
    <location>
        <begin position="26"/>
        <end position="49"/>
    </location>
</feature>
<organism evidence="6 9">
    <name type="scientific">Didymodactylos carnosus</name>
    <dbReference type="NCBI Taxonomy" id="1234261"/>
    <lineage>
        <taxon>Eukaryota</taxon>
        <taxon>Metazoa</taxon>
        <taxon>Spiralia</taxon>
        <taxon>Gnathifera</taxon>
        <taxon>Rotifera</taxon>
        <taxon>Eurotatoria</taxon>
        <taxon>Bdelloidea</taxon>
        <taxon>Philodinida</taxon>
        <taxon>Philodinidae</taxon>
        <taxon>Didymodactylos</taxon>
    </lineage>
</organism>
<evidence type="ECO:0000313" key="6">
    <source>
        <dbReference type="EMBL" id="CAF1450178.1"/>
    </source>
</evidence>
<feature type="region of interest" description="Disordered" evidence="4">
    <location>
        <begin position="79"/>
        <end position="139"/>
    </location>
</feature>
<keyword evidence="3" id="KW-0496">Mitochondrion</keyword>
<comment type="caution">
    <text evidence="6">The sequence shown here is derived from an EMBL/GenBank/DDBJ whole genome shotgun (WGS) entry which is preliminary data.</text>
</comment>